<accession>A0AA41MC48</accession>
<dbReference type="Pfam" id="PF13270">
    <property type="entry name" value="CCDC28"/>
    <property type="match status" value="1"/>
</dbReference>
<evidence type="ECO:0000313" key="2">
    <source>
        <dbReference type="EMBL" id="MBZ3869172.1"/>
    </source>
</evidence>
<gene>
    <name evidence="2" type="ORF">SUZIE_101580</name>
</gene>
<dbReference type="Proteomes" id="UP001166674">
    <property type="component" value="Unassembled WGS sequence"/>
</dbReference>
<dbReference type="InterPro" id="IPR025271">
    <property type="entry name" value="CCDC28"/>
</dbReference>
<keyword evidence="3" id="KW-1185">Reference proteome</keyword>
<feature type="compositionally biased region" description="Basic and acidic residues" evidence="1">
    <location>
        <begin position="278"/>
        <end position="295"/>
    </location>
</feature>
<feature type="compositionally biased region" description="Acidic residues" evidence="1">
    <location>
        <begin position="176"/>
        <end position="185"/>
    </location>
</feature>
<feature type="compositionally biased region" description="Polar residues" evidence="1">
    <location>
        <begin position="396"/>
        <end position="406"/>
    </location>
</feature>
<evidence type="ECO:0000313" key="3">
    <source>
        <dbReference type="Proteomes" id="UP001166674"/>
    </source>
</evidence>
<dbReference type="PANTHER" id="PTHR13400:SF2">
    <property type="entry name" value="COILED-COIL DOMAIN-CONTAINING PROTEIN 28B"/>
    <property type="match status" value="1"/>
</dbReference>
<name>A0AA41MC48_SCICA</name>
<dbReference type="AlphaFoldDB" id="A0AA41MC48"/>
<reference evidence="2" key="1">
    <citation type="submission" date="2020-03" db="EMBL/GenBank/DDBJ databases">
        <title>Studies in the Genomics of Life Span.</title>
        <authorList>
            <person name="Glass D."/>
        </authorList>
    </citation>
    <scope>NUCLEOTIDE SEQUENCE</scope>
    <source>
        <strain evidence="2">SUZIE</strain>
        <tissue evidence="2">Muscle</tissue>
    </source>
</reference>
<organism evidence="2 3">
    <name type="scientific">Sciurus carolinensis</name>
    <name type="common">Eastern gray squirrel</name>
    <dbReference type="NCBI Taxonomy" id="30640"/>
    <lineage>
        <taxon>Eukaryota</taxon>
        <taxon>Metazoa</taxon>
        <taxon>Chordata</taxon>
        <taxon>Craniata</taxon>
        <taxon>Vertebrata</taxon>
        <taxon>Euteleostomi</taxon>
        <taxon>Mammalia</taxon>
        <taxon>Eutheria</taxon>
        <taxon>Euarchontoglires</taxon>
        <taxon>Glires</taxon>
        <taxon>Rodentia</taxon>
        <taxon>Sciuromorpha</taxon>
        <taxon>Sciuridae</taxon>
        <taxon>Sciurinae</taxon>
        <taxon>Sciurini</taxon>
        <taxon>Sciurus</taxon>
    </lineage>
</organism>
<proteinExistence type="predicted"/>
<feature type="region of interest" description="Disordered" evidence="1">
    <location>
        <begin position="255"/>
        <end position="306"/>
    </location>
</feature>
<feature type="region of interest" description="Disordered" evidence="1">
    <location>
        <begin position="176"/>
        <end position="204"/>
    </location>
</feature>
<evidence type="ECO:0000256" key="1">
    <source>
        <dbReference type="SAM" id="MobiDB-lite"/>
    </source>
</evidence>
<feature type="region of interest" description="Disordered" evidence="1">
    <location>
        <begin position="395"/>
        <end position="417"/>
    </location>
</feature>
<sequence>MSILRVPAEAEPLSPTQPDAQPRAAALALPETYQHPMDDKKKKRSPKPCLTQAAQAPGTLRRVPVPTSHSGSLALGLPHLPSPKQRTKFKRVGKEKCRPVLAGGGGGSAGTPLQHSFLTEVTDVYEMEGGLLNLLNDFHSGRLQAFGKECSFEQLEHVREMQEKLARLHFSLDVCGEEDDEEEEEHGVTEGLPEEQKKTMADRNLDQLLSNKTNSHRSWKAGERIPSPEQKLWSHFPCKESLKEALWEEMVLKKSGESSSNPGSLPCRDDNLWLQVEPSRKSSQEETRNTSKMENSEATGPGLSHSQHELQELQYHRSHLAMELLWIQQAINSRKEYLILKQTLKPPEADQTRDEPSMCTDHGELACEKAWSQPNPLLKDQSCRDRTIGELDHVSDSCQKGKSQPLRSPESLATIDKITSGAKGREPCYRRAGCPPSYS</sequence>
<dbReference type="PANTHER" id="PTHR13400">
    <property type="entry name" value="CHEMOKINE C-C MOTIF RECEPTOR 1"/>
    <property type="match status" value="1"/>
</dbReference>
<feature type="compositionally biased region" description="Basic and acidic residues" evidence="1">
    <location>
        <begin position="194"/>
        <end position="204"/>
    </location>
</feature>
<dbReference type="EMBL" id="JAATJV010133100">
    <property type="protein sequence ID" value="MBZ3869172.1"/>
    <property type="molecule type" value="Genomic_DNA"/>
</dbReference>
<comment type="caution">
    <text evidence="2">The sequence shown here is derived from an EMBL/GenBank/DDBJ whole genome shotgun (WGS) entry which is preliminary data.</text>
</comment>
<feature type="region of interest" description="Disordered" evidence="1">
    <location>
        <begin position="1"/>
        <end position="93"/>
    </location>
</feature>
<protein>
    <submittedName>
        <fullName evidence="2">Coiled-coil domain-containing protein 28B</fullName>
    </submittedName>
</protein>
<dbReference type="GO" id="GO:0005813">
    <property type="term" value="C:centrosome"/>
    <property type="evidence" value="ECO:0007669"/>
    <property type="project" value="TreeGrafter"/>
</dbReference>